<dbReference type="GO" id="GO:0016887">
    <property type="term" value="F:ATP hydrolysis activity"/>
    <property type="evidence" value="ECO:0007669"/>
    <property type="project" value="RHEA"/>
</dbReference>
<proteinExistence type="inferred from homology"/>
<comment type="similarity">
    <text evidence="1">Belongs to the helicase family.</text>
</comment>
<dbReference type="Proteomes" id="UP000092993">
    <property type="component" value="Unassembled WGS sequence"/>
</dbReference>
<dbReference type="STRING" id="5627.A0A1C7MLN1"/>
<reference evidence="3 4" key="1">
    <citation type="submission" date="2016-03" db="EMBL/GenBank/DDBJ databases">
        <title>Whole genome sequencing of Grifola frondosa 9006-11.</title>
        <authorList>
            <person name="Min B."/>
            <person name="Park H."/>
            <person name="Kim J.-G."/>
            <person name="Cho H."/>
            <person name="Oh Y.-L."/>
            <person name="Kong W.-S."/>
            <person name="Choi I.-G."/>
        </authorList>
    </citation>
    <scope>NUCLEOTIDE SEQUENCE [LARGE SCALE GENOMIC DNA]</scope>
    <source>
        <strain evidence="3 4">9006-11</strain>
    </source>
</reference>
<dbReference type="GO" id="GO:0006281">
    <property type="term" value="P:DNA repair"/>
    <property type="evidence" value="ECO:0007669"/>
    <property type="project" value="UniProtKB-KW"/>
</dbReference>
<dbReference type="PANTHER" id="PTHR10492">
    <property type="match status" value="1"/>
</dbReference>
<keyword evidence="1" id="KW-0378">Hydrolase</keyword>
<dbReference type="GO" id="GO:0043139">
    <property type="term" value="F:5'-3' DNA helicase activity"/>
    <property type="evidence" value="ECO:0007669"/>
    <property type="project" value="UniProtKB-EC"/>
</dbReference>
<organism evidence="3 4">
    <name type="scientific">Grifola frondosa</name>
    <name type="common">Maitake</name>
    <name type="synonym">Polyporus frondosus</name>
    <dbReference type="NCBI Taxonomy" id="5627"/>
    <lineage>
        <taxon>Eukaryota</taxon>
        <taxon>Fungi</taxon>
        <taxon>Dikarya</taxon>
        <taxon>Basidiomycota</taxon>
        <taxon>Agaricomycotina</taxon>
        <taxon>Agaricomycetes</taxon>
        <taxon>Polyporales</taxon>
        <taxon>Grifolaceae</taxon>
        <taxon>Grifola</taxon>
    </lineage>
</organism>
<comment type="cofactor">
    <cofactor evidence="1">
        <name>Mg(2+)</name>
        <dbReference type="ChEBI" id="CHEBI:18420"/>
    </cofactor>
</comment>
<dbReference type="InterPro" id="IPR027417">
    <property type="entry name" value="P-loop_NTPase"/>
</dbReference>
<dbReference type="OrthoDB" id="3366231at2759"/>
<dbReference type="EMBL" id="LUGG01000002">
    <property type="protein sequence ID" value="OBZ77762.1"/>
    <property type="molecule type" value="Genomic_DNA"/>
</dbReference>
<comment type="catalytic activity">
    <reaction evidence="1">
        <text>ATP + H2O = ADP + phosphate + H(+)</text>
        <dbReference type="Rhea" id="RHEA:13065"/>
        <dbReference type="ChEBI" id="CHEBI:15377"/>
        <dbReference type="ChEBI" id="CHEBI:15378"/>
        <dbReference type="ChEBI" id="CHEBI:30616"/>
        <dbReference type="ChEBI" id="CHEBI:43474"/>
        <dbReference type="ChEBI" id="CHEBI:456216"/>
        <dbReference type="EC" id="5.6.2.3"/>
    </reaction>
</comment>
<feature type="domain" description="DNA helicase Pif1-like DEAD-box helicase" evidence="2">
    <location>
        <begin position="97"/>
        <end position="143"/>
    </location>
</feature>
<dbReference type="AlphaFoldDB" id="A0A1C7MLN1"/>
<dbReference type="PANTHER" id="PTHR10492:SF101">
    <property type="entry name" value="ATP-DEPENDENT DNA HELICASE"/>
    <property type="match status" value="1"/>
</dbReference>
<keyword evidence="1" id="KW-0233">DNA recombination</keyword>
<dbReference type="InterPro" id="IPR010285">
    <property type="entry name" value="DNA_helicase_pif1-like_DEAD"/>
</dbReference>
<evidence type="ECO:0000259" key="2">
    <source>
        <dbReference type="Pfam" id="PF05970"/>
    </source>
</evidence>
<sequence length="146" mass="16717">MDPLALWNEFKNVMCNDLHHRLIAMDHPNPTEEQIWDYGLYLLNEILLKSDKNLSHFPPMPMPQLSWAAIVDNLLLQQELAYDDAELHLEVKNNKDQFNAQQRTAFDMVMESVRDNQGKVFFLHSAGGCGKTFVCSTITAAVQAVR</sequence>
<keyword evidence="4" id="KW-1185">Reference proteome</keyword>
<dbReference type="GO" id="GO:0006310">
    <property type="term" value="P:DNA recombination"/>
    <property type="evidence" value="ECO:0007669"/>
    <property type="project" value="UniProtKB-KW"/>
</dbReference>
<gene>
    <name evidence="3" type="ORF">A0H81_02876</name>
</gene>
<dbReference type="SUPFAM" id="SSF52540">
    <property type="entry name" value="P-loop containing nucleoside triphosphate hydrolases"/>
    <property type="match status" value="1"/>
</dbReference>
<comment type="caution">
    <text evidence="3">The sequence shown here is derived from an EMBL/GenBank/DDBJ whole genome shotgun (WGS) entry which is preliminary data.</text>
</comment>
<evidence type="ECO:0000256" key="1">
    <source>
        <dbReference type="RuleBase" id="RU363044"/>
    </source>
</evidence>
<protein>
    <recommendedName>
        <fullName evidence="1">ATP-dependent DNA helicase</fullName>
        <ecNumber evidence="1">5.6.2.3</ecNumber>
    </recommendedName>
</protein>
<keyword evidence="1" id="KW-0234">DNA repair</keyword>
<evidence type="ECO:0000313" key="4">
    <source>
        <dbReference type="Proteomes" id="UP000092993"/>
    </source>
</evidence>
<keyword evidence="1" id="KW-0067">ATP-binding</keyword>
<dbReference type="Gene3D" id="3.40.50.300">
    <property type="entry name" value="P-loop containing nucleotide triphosphate hydrolases"/>
    <property type="match status" value="1"/>
</dbReference>
<accession>A0A1C7MLN1</accession>
<name>A0A1C7MLN1_GRIFR</name>
<keyword evidence="1" id="KW-0547">Nucleotide-binding</keyword>
<dbReference type="GO" id="GO:0000723">
    <property type="term" value="P:telomere maintenance"/>
    <property type="evidence" value="ECO:0007669"/>
    <property type="project" value="InterPro"/>
</dbReference>
<dbReference type="GO" id="GO:0005524">
    <property type="term" value="F:ATP binding"/>
    <property type="evidence" value="ECO:0007669"/>
    <property type="project" value="UniProtKB-KW"/>
</dbReference>
<evidence type="ECO:0000313" key="3">
    <source>
        <dbReference type="EMBL" id="OBZ77762.1"/>
    </source>
</evidence>
<dbReference type="OMA" id="RYCFEAV"/>
<keyword evidence="1" id="KW-0347">Helicase</keyword>
<dbReference type="Pfam" id="PF05970">
    <property type="entry name" value="PIF1"/>
    <property type="match status" value="1"/>
</dbReference>
<dbReference type="EC" id="5.6.2.3" evidence="1"/>
<keyword evidence="1" id="KW-0227">DNA damage</keyword>